<accession>A0A9P7Y9P8</accession>
<organism evidence="7 8">
    <name type="scientific">Amylocarpus encephaloides</name>
    <dbReference type="NCBI Taxonomy" id="45428"/>
    <lineage>
        <taxon>Eukaryota</taxon>
        <taxon>Fungi</taxon>
        <taxon>Dikarya</taxon>
        <taxon>Ascomycota</taxon>
        <taxon>Pezizomycotina</taxon>
        <taxon>Leotiomycetes</taxon>
        <taxon>Helotiales</taxon>
        <taxon>Helotiales incertae sedis</taxon>
        <taxon>Amylocarpus</taxon>
    </lineage>
</organism>
<protein>
    <recommendedName>
        <fullName evidence="9">Nucleoporin Pom152</fullName>
    </recommendedName>
</protein>
<evidence type="ECO:0000313" key="7">
    <source>
        <dbReference type="EMBL" id="KAG9229744.1"/>
    </source>
</evidence>
<feature type="domain" description="Nucleoporin POM152 Ig-like" evidence="4">
    <location>
        <begin position="760"/>
        <end position="848"/>
    </location>
</feature>
<feature type="region of interest" description="Disordered" evidence="1">
    <location>
        <begin position="1"/>
        <end position="49"/>
    </location>
</feature>
<dbReference type="GO" id="GO:0006606">
    <property type="term" value="P:protein import into nucleus"/>
    <property type="evidence" value="ECO:0007669"/>
    <property type="project" value="TreeGrafter"/>
</dbReference>
<feature type="domain" description="Nucleoporin POM152 ninth Ig-like" evidence="6">
    <location>
        <begin position="1077"/>
        <end position="1155"/>
    </location>
</feature>
<dbReference type="InterPro" id="IPR056542">
    <property type="entry name" value="Ig-like_POM152_1st"/>
</dbReference>
<feature type="domain" description="Nucleoporin POM152 N-terminal transmembrane" evidence="3">
    <location>
        <begin position="70"/>
        <end position="155"/>
    </location>
</feature>
<feature type="domain" description="Nucleoporin POM152 first Ig-like" evidence="5">
    <location>
        <begin position="206"/>
        <end position="306"/>
    </location>
</feature>
<dbReference type="GO" id="GO:0006999">
    <property type="term" value="P:nuclear pore organization"/>
    <property type="evidence" value="ECO:0007669"/>
    <property type="project" value="TreeGrafter"/>
</dbReference>
<evidence type="ECO:0000259" key="4">
    <source>
        <dbReference type="Pfam" id="PF24312"/>
    </source>
</evidence>
<evidence type="ECO:0000256" key="1">
    <source>
        <dbReference type="SAM" id="MobiDB-lite"/>
    </source>
</evidence>
<dbReference type="AlphaFoldDB" id="A0A9P7Y9P8"/>
<gene>
    <name evidence="7" type="ORF">BJ875DRAFT_488630</name>
</gene>
<dbReference type="InterPro" id="IPR056543">
    <property type="entry name" value="Ig-like_POM152_9th"/>
</dbReference>
<dbReference type="EMBL" id="MU251735">
    <property type="protein sequence ID" value="KAG9229744.1"/>
    <property type="molecule type" value="Genomic_DNA"/>
</dbReference>
<feature type="domain" description="Nucleoporin POM152 immunoglobulin-like" evidence="2">
    <location>
        <begin position="878"/>
        <end position="967"/>
    </location>
</feature>
<feature type="domain" description="Nucleoporin POM152 Ig-like" evidence="4">
    <location>
        <begin position="450"/>
        <end position="554"/>
    </location>
</feature>
<dbReference type="Pfam" id="PF24097">
    <property type="entry name" value="TMD_POM152"/>
    <property type="match status" value="1"/>
</dbReference>
<sequence length="1261" mass="140198">MNATPRLRSAFPSTPSSGGRGVNQNANSGDSGGNGGAGGQQSSLLPGVPQEQKATMSPLSAPRVPVTLIDAPSQRMYTLAVYGLLSAWKLYDWWTLVEAETQSALLFVKWIFIDFVFLFGVPMLRIPWLEWSNATTSLAYVSHALATGMLMFRIPIPIEGWALLLAKTLYDKEMSISENSVSPARILHNASHIMGKQIINILPEGSVVMNPENLPLCLGNGHSTVTIPLQFNQTRPQHIQLLRIDLDTNANETVTLSSKEMKHSLQLEDGVLVINYVAKKTGLYRLHKVIDRTKLEVQRRMSDTLVVACPKGSIQSSVPNKCLGDLSNLTMQIQGTPPLHVVYSRFADEKRSIHRFQSIQPENFESPLLGGSASGTLILMGNQDVSWARASQINVPLNESMIHSGRWVYSIDEIRDASGNIVTYTYEADDGEHRHPKDAHLEQELTVHARPVVQLDGCDSRKPLLVASGKTTALPVMYTLPGRTPDDTSHTLNWKFSPLHTLTKGGDHGYEIAEEEFSARTAYHTPVIRDSGLYTLTGVKSQYCDGEVKEPASCLLVNPPEPQLSITSENINDKCAGMPIGLLVDLDLIGTPPFVVRYDVTTRTGTSSESLNVPGLRHQLQLKPQNAGHFKYRFTSVDDSVYKAHSLAGNGLTLEQDVKPPASASLRIPPETIDACIEEPVEMKVDLFGEKPFILEYELVHNGKRNRFKIPNIDTDIYKIQTDPLVNGGEYSLALTSIQDKSGCKIFLTSDVKFTVRRQRPKVSFGKIDGKRKTTVVEGQQVKLPLRLTGRPPWTVSYRCLNDSLVNLIIKTARSTNDHIDVSQQGVYEIMDISDDQCPGTVETKASTFEIDWVSRPRIKLADTAVLLPDDHKWLKREVCEGDIDAVEVHLIGTSPYHVKYQVRHKPETGSASIINKEFEAALGLATISMETSKAGKYEYKFSELSDALYDHDSKRFTPLVVEQIVNRKPSAHFVKPGQSYKYCKAELAGNEIIPIRLEGMPPFSLEVDIKHQSSSRPLTVKVANIESNRYDFIIPQPSLNLGMQHVSVRKVRDSRGCQQKTEYGAPHVQVQVYDVPTIHPTEARVDYCVGERIAYTLSGAAPFEISYSFEGVKRKAKSSATTFRRIAEKPGNFTITGVSDKASECKAITKISKIIHEMPSVRISKGRLVEVDIHEGGEAEILFEFWGTPPFEFTYTRSTNSRKGQKSQVLETRREVSHEYRMTIQSSQEGTYEVVAIKDKFCSFSTQKAETGGGQKLLQF</sequence>
<dbReference type="PANTHER" id="PTHR28206">
    <property type="entry name" value="NUCLEOPORIN POM152"/>
    <property type="match status" value="1"/>
</dbReference>
<dbReference type="InterPro" id="IPR056541">
    <property type="entry name" value="Ig-like_POM152"/>
</dbReference>
<dbReference type="Pfam" id="PF24519">
    <property type="entry name" value="Ig-like_Pom152_1"/>
    <property type="match status" value="1"/>
</dbReference>
<evidence type="ECO:0000313" key="8">
    <source>
        <dbReference type="Proteomes" id="UP000824998"/>
    </source>
</evidence>
<feature type="domain" description="Nucleoporin POM152 Ig-like" evidence="4">
    <location>
        <begin position="1171"/>
        <end position="1248"/>
    </location>
</feature>
<evidence type="ECO:0000259" key="2">
    <source>
        <dbReference type="Pfam" id="PF23664"/>
    </source>
</evidence>
<evidence type="ECO:0000259" key="5">
    <source>
        <dbReference type="Pfam" id="PF24519"/>
    </source>
</evidence>
<dbReference type="InterPro" id="IPR056540">
    <property type="entry name" value="TMD_POM152"/>
</dbReference>
<evidence type="ECO:0000259" key="6">
    <source>
        <dbReference type="Pfam" id="PF24527"/>
    </source>
</evidence>
<evidence type="ECO:0008006" key="9">
    <source>
        <dbReference type="Google" id="ProtNLM"/>
    </source>
</evidence>
<name>A0A9P7Y9P8_9HELO</name>
<feature type="domain" description="Nucleoporin POM152 immunoglobulin-like" evidence="2">
    <location>
        <begin position="558"/>
        <end position="660"/>
    </location>
</feature>
<dbReference type="OrthoDB" id="5529162at2759"/>
<feature type="compositionally biased region" description="Gly residues" evidence="1">
    <location>
        <begin position="30"/>
        <end position="39"/>
    </location>
</feature>
<dbReference type="Proteomes" id="UP000824998">
    <property type="component" value="Unassembled WGS sequence"/>
</dbReference>
<dbReference type="GO" id="GO:0017056">
    <property type="term" value="F:structural constituent of nuclear pore"/>
    <property type="evidence" value="ECO:0007669"/>
    <property type="project" value="InterPro"/>
</dbReference>
<dbReference type="PANTHER" id="PTHR28206:SF1">
    <property type="entry name" value="NUCLEOPORIN POM152"/>
    <property type="match status" value="1"/>
</dbReference>
<comment type="caution">
    <text evidence="7">The sequence shown here is derived from an EMBL/GenBank/DDBJ whole genome shotgun (WGS) entry which is preliminary data.</text>
</comment>
<evidence type="ECO:0000259" key="3">
    <source>
        <dbReference type="Pfam" id="PF24097"/>
    </source>
</evidence>
<reference evidence="7" key="1">
    <citation type="journal article" date="2021" name="IMA Fungus">
        <title>Genomic characterization of three marine fungi, including Emericellopsis atlantica sp. nov. with signatures of a generalist lifestyle and marine biomass degradation.</title>
        <authorList>
            <person name="Hagestad O.C."/>
            <person name="Hou L."/>
            <person name="Andersen J.H."/>
            <person name="Hansen E.H."/>
            <person name="Altermark B."/>
            <person name="Li C."/>
            <person name="Kuhnert E."/>
            <person name="Cox R.J."/>
            <person name="Crous P.W."/>
            <person name="Spatafora J.W."/>
            <person name="Lail K."/>
            <person name="Amirebrahimi M."/>
            <person name="Lipzen A."/>
            <person name="Pangilinan J."/>
            <person name="Andreopoulos W."/>
            <person name="Hayes R.D."/>
            <person name="Ng V."/>
            <person name="Grigoriev I.V."/>
            <person name="Jackson S.A."/>
            <person name="Sutton T.D.S."/>
            <person name="Dobson A.D.W."/>
            <person name="Rama T."/>
        </authorList>
    </citation>
    <scope>NUCLEOTIDE SEQUENCE</scope>
    <source>
        <strain evidence="7">TRa018bII</strain>
    </source>
</reference>
<dbReference type="Pfam" id="PF24312">
    <property type="entry name" value="Ig-like_POM152"/>
    <property type="match status" value="3"/>
</dbReference>
<dbReference type="InterPro" id="IPR056544">
    <property type="entry name" value="Ig_POM152"/>
</dbReference>
<keyword evidence="8" id="KW-1185">Reference proteome</keyword>
<dbReference type="InterPro" id="IPR037701">
    <property type="entry name" value="Pom152"/>
</dbReference>
<dbReference type="GO" id="GO:0070762">
    <property type="term" value="C:nuclear pore transmembrane ring"/>
    <property type="evidence" value="ECO:0007669"/>
    <property type="project" value="TreeGrafter"/>
</dbReference>
<dbReference type="Pfam" id="PF23664">
    <property type="entry name" value="Ig_Pom152"/>
    <property type="match status" value="2"/>
</dbReference>
<dbReference type="Pfam" id="PF24527">
    <property type="entry name" value="Ig-like_Pom152_9"/>
    <property type="match status" value="1"/>
</dbReference>
<proteinExistence type="predicted"/>